<feature type="region of interest" description="Disordered" evidence="1">
    <location>
        <begin position="1"/>
        <end position="33"/>
    </location>
</feature>
<gene>
    <name evidence="2" type="ORF">M422DRAFT_53573</name>
</gene>
<keyword evidence="3" id="KW-1185">Reference proteome</keyword>
<organism evidence="2 3">
    <name type="scientific">Sphaerobolus stellatus (strain SS14)</name>
    <dbReference type="NCBI Taxonomy" id="990650"/>
    <lineage>
        <taxon>Eukaryota</taxon>
        <taxon>Fungi</taxon>
        <taxon>Dikarya</taxon>
        <taxon>Basidiomycota</taxon>
        <taxon>Agaricomycotina</taxon>
        <taxon>Agaricomycetes</taxon>
        <taxon>Phallomycetidae</taxon>
        <taxon>Geastrales</taxon>
        <taxon>Sphaerobolaceae</taxon>
        <taxon>Sphaerobolus</taxon>
    </lineage>
</organism>
<feature type="region of interest" description="Disordered" evidence="1">
    <location>
        <begin position="58"/>
        <end position="139"/>
    </location>
</feature>
<protein>
    <submittedName>
        <fullName evidence="2">Uncharacterized protein</fullName>
    </submittedName>
</protein>
<dbReference type="AlphaFoldDB" id="A0A0C9UPN4"/>
<name>A0A0C9UPN4_SPHS4</name>
<proteinExistence type="predicted"/>
<evidence type="ECO:0000313" key="3">
    <source>
        <dbReference type="Proteomes" id="UP000054279"/>
    </source>
</evidence>
<feature type="compositionally biased region" description="Pro residues" evidence="1">
    <location>
        <begin position="17"/>
        <end position="27"/>
    </location>
</feature>
<feature type="compositionally biased region" description="Acidic residues" evidence="1">
    <location>
        <begin position="129"/>
        <end position="139"/>
    </location>
</feature>
<dbReference type="HOGENOM" id="CLU_1628115_0_0_1"/>
<accession>A0A0C9UPN4</accession>
<evidence type="ECO:0000313" key="2">
    <source>
        <dbReference type="EMBL" id="KIJ30902.1"/>
    </source>
</evidence>
<dbReference type="EMBL" id="KN837252">
    <property type="protein sequence ID" value="KIJ30902.1"/>
    <property type="molecule type" value="Genomic_DNA"/>
</dbReference>
<dbReference type="Proteomes" id="UP000054279">
    <property type="component" value="Unassembled WGS sequence"/>
</dbReference>
<reference evidence="2 3" key="1">
    <citation type="submission" date="2014-06" db="EMBL/GenBank/DDBJ databases">
        <title>Evolutionary Origins and Diversification of the Mycorrhizal Mutualists.</title>
        <authorList>
            <consortium name="DOE Joint Genome Institute"/>
            <consortium name="Mycorrhizal Genomics Consortium"/>
            <person name="Kohler A."/>
            <person name="Kuo A."/>
            <person name="Nagy L.G."/>
            <person name="Floudas D."/>
            <person name="Copeland A."/>
            <person name="Barry K.W."/>
            <person name="Cichocki N."/>
            <person name="Veneault-Fourrey C."/>
            <person name="LaButti K."/>
            <person name="Lindquist E.A."/>
            <person name="Lipzen A."/>
            <person name="Lundell T."/>
            <person name="Morin E."/>
            <person name="Murat C."/>
            <person name="Riley R."/>
            <person name="Ohm R."/>
            <person name="Sun H."/>
            <person name="Tunlid A."/>
            <person name="Henrissat B."/>
            <person name="Grigoriev I.V."/>
            <person name="Hibbett D.S."/>
            <person name="Martin F."/>
        </authorList>
    </citation>
    <scope>NUCLEOTIDE SEQUENCE [LARGE SCALE GENOMIC DNA]</scope>
    <source>
        <strain evidence="2 3">SS14</strain>
    </source>
</reference>
<feature type="compositionally biased region" description="Low complexity" evidence="1">
    <location>
        <begin position="58"/>
        <end position="71"/>
    </location>
</feature>
<sequence>MSYQADIVDCASVHDLSPPPSQPPPSLPASSLAQADDFDFYNSESDEIPIIVKNSLASHAAASDAADDTSTVRQLRSRALPVDKKAGARRPVPTKARGLSTNNKRKAVETKESEANPMKRARSKNIVESESEFEVQDDEEDPEVVYEKILQSHEVILIILLLY</sequence>
<evidence type="ECO:0000256" key="1">
    <source>
        <dbReference type="SAM" id="MobiDB-lite"/>
    </source>
</evidence>